<dbReference type="CDD" id="cd06578">
    <property type="entry name" value="HemD"/>
    <property type="match status" value="1"/>
</dbReference>
<comment type="similarity">
    <text evidence="2 9">Belongs to the uroporphyrinogen-III synthase family.</text>
</comment>
<evidence type="ECO:0000256" key="2">
    <source>
        <dbReference type="ARBA" id="ARBA00008133"/>
    </source>
</evidence>
<evidence type="ECO:0000256" key="1">
    <source>
        <dbReference type="ARBA" id="ARBA00004772"/>
    </source>
</evidence>
<protein>
    <recommendedName>
        <fullName evidence="7 9">Uroporphyrinogen-III synthase</fullName>
        <ecNumber evidence="3 9">4.2.1.75</ecNumber>
    </recommendedName>
</protein>
<dbReference type="Pfam" id="PF02602">
    <property type="entry name" value="HEM4"/>
    <property type="match status" value="1"/>
</dbReference>
<keyword evidence="4 9" id="KW-0456">Lyase</keyword>
<evidence type="ECO:0000256" key="3">
    <source>
        <dbReference type="ARBA" id="ARBA00013109"/>
    </source>
</evidence>
<dbReference type="Gene3D" id="3.40.50.10090">
    <property type="match status" value="2"/>
</dbReference>
<dbReference type="InterPro" id="IPR039793">
    <property type="entry name" value="UROS/Hem4"/>
</dbReference>
<name>A0ABT5ISZ3_9NEIS</name>
<feature type="domain" description="Tetrapyrrole biosynthesis uroporphyrinogen III synthase" evidence="10">
    <location>
        <begin position="16"/>
        <end position="225"/>
    </location>
</feature>
<comment type="function">
    <text evidence="6 9">Catalyzes cyclization of the linear tetrapyrrole, hydroxymethylbilane, to the macrocyclic uroporphyrinogen III.</text>
</comment>
<comment type="pathway">
    <text evidence="1 9">Porphyrin-containing compound metabolism; protoporphyrin-IX biosynthesis; coproporphyrinogen-III from 5-aminolevulinate: step 3/4.</text>
</comment>
<proteinExistence type="inferred from homology"/>
<dbReference type="SUPFAM" id="SSF69618">
    <property type="entry name" value="HemD-like"/>
    <property type="match status" value="1"/>
</dbReference>
<dbReference type="EC" id="4.2.1.75" evidence="3 9"/>
<evidence type="ECO:0000256" key="6">
    <source>
        <dbReference type="ARBA" id="ARBA00037589"/>
    </source>
</evidence>
<evidence type="ECO:0000256" key="8">
    <source>
        <dbReference type="ARBA" id="ARBA00048617"/>
    </source>
</evidence>
<dbReference type="InterPro" id="IPR003754">
    <property type="entry name" value="4pyrrol_synth_uPrphyn_synth"/>
</dbReference>
<organism evidence="11 12">
    <name type="scientific">Vogesella aquatica</name>
    <dbReference type="NCBI Taxonomy" id="2984206"/>
    <lineage>
        <taxon>Bacteria</taxon>
        <taxon>Pseudomonadati</taxon>
        <taxon>Pseudomonadota</taxon>
        <taxon>Betaproteobacteria</taxon>
        <taxon>Neisseriales</taxon>
        <taxon>Chromobacteriaceae</taxon>
        <taxon>Vogesella</taxon>
    </lineage>
</organism>
<sequence>MAGTLLLVRPPAQAARLQAALASLGVAAQPFSVLDTVADDAALATLPALARVSHWLVFVSPSAIDIGWPVLAGKLPATVQLACVGRTSADKLMQQSQRPVLHPETGNDSDALLAHPALQQLAGQRVLIVRGHGGRAQLGETLAARGALVRHADIYQREVSPPDWAGLAALHAAGQVAGLLVTSSEIADALFGQAQAAQRALLCTLPFYTLHPRIALRLRQYGVADISLCDGSASALAAMLAR</sequence>
<dbReference type="RefSeq" id="WP_272750189.1">
    <property type="nucleotide sequence ID" value="NZ_JAQQLF010000001.1"/>
</dbReference>
<reference evidence="11 12" key="1">
    <citation type="submission" date="2023-01" db="EMBL/GenBank/DDBJ databases">
        <title>Novel species of the genus Vogesella isolated from rivers.</title>
        <authorList>
            <person name="Lu H."/>
        </authorList>
    </citation>
    <scope>NUCLEOTIDE SEQUENCE [LARGE SCALE GENOMIC DNA]</scope>
    <source>
        <strain evidence="11 12">DC21W</strain>
    </source>
</reference>
<keyword evidence="5 9" id="KW-0627">Porphyrin biosynthesis</keyword>
<dbReference type="PANTHER" id="PTHR38042">
    <property type="entry name" value="UROPORPHYRINOGEN-III SYNTHASE, CHLOROPLASTIC"/>
    <property type="match status" value="1"/>
</dbReference>
<evidence type="ECO:0000313" key="12">
    <source>
        <dbReference type="Proteomes" id="UP001219956"/>
    </source>
</evidence>
<dbReference type="InterPro" id="IPR036108">
    <property type="entry name" value="4pyrrol_syn_uPrphyn_synt_sf"/>
</dbReference>
<comment type="caution">
    <text evidence="11">The sequence shown here is derived from an EMBL/GenBank/DDBJ whole genome shotgun (WGS) entry which is preliminary data.</text>
</comment>
<evidence type="ECO:0000313" key="11">
    <source>
        <dbReference type="EMBL" id="MDC7715690.1"/>
    </source>
</evidence>
<evidence type="ECO:0000256" key="5">
    <source>
        <dbReference type="ARBA" id="ARBA00023244"/>
    </source>
</evidence>
<evidence type="ECO:0000259" key="10">
    <source>
        <dbReference type="Pfam" id="PF02602"/>
    </source>
</evidence>
<dbReference type="PANTHER" id="PTHR38042:SF1">
    <property type="entry name" value="UROPORPHYRINOGEN-III SYNTHASE, CHLOROPLASTIC"/>
    <property type="match status" value="1"/>
</dbReference>
<keyword evidence="12" id="KW-1185">Reference proteome</keyword>
<dbReference type="EMBL" id="JAQQLF010000001">
    <property type="protein sequence ID" value="MDC7715690.1"/>
    <property type="molecule type" value="Genomic_DNA"/>
</dbReference>
<evidence type="ECO:0000256" key="4">
    <source>
        <dbReference type="ARBA" id="ARBA00023239"/>
    </source>
</evidence>
<dbReference type="Proteomes" id="UP001219956">
    <property type="component" value="Unassembled WGS sequence"/>
</dbReference>
<evidence type="ECO:0000256" key="7">
    <source>
        <dbReference type="ARBA" id="ARBA00040167"/>
    </source>
</evidence>
<accession>A0ABT5ISZ3</accession>
<evidence type="ECO:0000256" key="9">
    <source>
        <dbReference type="RuleBase" id="RU366031"/>
    </source>
</evidence>
<comment type="catalytic activity">
    <reaction evidence="8 9">
        <text>hydroxymethylbilane = uroporphyrinogen III + H2O</text>
        <dbReference type="Rhea" id="RHEA:18965"/>
        <dbReference type="ChEBI" id="CHEBI:15377"/>
        <dbReference type="ChEBI" id="CHEBI:57308"/>
        <dbReference type="ChEBI" id="CHEBI:57845"/>
        <dbReference type="EC" id="4.2.1.75"/>
    </reaction>
</comment>
<gene>
    <name evidence="11" type="ORF">PQU95_00460</name>
</gene>